<evidence type="ECO:0000256" key="1">
    <source>
        <dbReference type="ARBA" id="ARBA00004370"/>
    </source>
</evidence>
<proteinExistence type="predicted"/>
<dbReference type="Pfam" id="PF13677">
    <property type="entry name" value="MotB_plug"/>
    <property type="match status" value="1"/>
</dbReference>
<evidence type="ECO:0000256" key="3">
    <source>
        <dbReference type="SAM" id="Phobius"/>
    </source>
</evidence>
<evidence type="ECO:0000313" key="6">
    <source>
        <dbReference type="Proteomes" id="UP000539175"/>
    </source>
</evidence>
<feature type="transmembrane region" description="Helical" evidence="3">
    <location>
        <begin position="29"/>
        <end position="49"/>
    </location>
</feature>
<sequence length="237" mass="24685">MSTGASRNRSMAGLVWGGKGIVQEEGGVFVLYLSVFFLLLAFFILLTSLSTFENRKFDAVLQGVQDAFGVTLTEGPATQAALARADERLGAVGRRLVAVMPDAVIDKGGKGGTLAVTMPVASLFAVATADGGGTVVTVLPGREGVWHQMADAVRPDEELGLEIELEFLVGDGGNPGASLPVFEAGAMARTLAAAGVVPRAMTVGVEKGTADTARFLFRARLPHPAPLAPRGEEPPRR</sequence>
<keyword evidence="3" id="KW-0812">Transmembrane</keyword>
<feature type="domain" description="Motility protein B-like N-terminal" evidence="4">
    <location>
        <begin position="37"/>
        <end position="68"/>
    </location>
</feature>
<dbReference type="GO" id="GO:0016020">
    <property type="term" value="C:membrane"/>
    <property type="evidence" value="ECO:0007669"/>
    <property type="project" value="UniProtKB-SubCell"/>
</dbReference>
<dbReference type="RefSeq" id="WP_184806477.1">
    <property type="nucleotide sequence ID" value="NZ_JACIIZ010000016.1"/>
</dbReference>
<dbReference type="EMBL" id="JACIIZ010000016">
    <property type="protein sequence ID" value="MBB6254272.1"/>
    <property type="molecule type" value="Genomic_DNA"/>
</dbReference>
<evidence type="ECO:0000313" key="5">
    <source>
        <dbReference type="EMBL" id="MBB6254272.1"/>
    </source>
</evidence>
<gene>
    <name evidence="5" type="ORF">FHS74_004858</name>
</gene>
<protein>
    <recommendedName>
        <fullName evidence="4">Motility protein B-like N-terminal domain-containing protein</fullName>
    </recommendedName>
</protein>
<name>A0A7X0B230_9PROT</name>
<comment type="subcellular location">
    <subcellularLocation>
        <location evidence="1">Membrane</location>
    </subcellularLocation>
</comment>
<dbReference type="Proteomes" id="UP000539175">
    <property type="component" value="Unassembled WGS sequence"/>
</dbReference>
<keyword evidence="3" id="KW-1133">Transmembrane helix</keyword>
<dbReference type="InterPro" id="IPR025713">
    <property type="entry name" value="MotB-like_N_dom"/>
</dbReference>
<accession>A0A7X0B230</accession>
<keyword evidence="2 3" id="KW-0472">Membrane</keyword>
<dbReference type="AlphaFoldDB" id="A0A7X0B230"/>
<comment type="caution">
    <text evidence="5">The sequence shown here is derived from an EMBL/GenBank/DDBJ whole genome shotgun (WGS) entry which is preliminary data.</text>
</comment>
<evidence type="ECO:0000259" key="4">
    <source>
        <dbReference type="Pfam" id="PF13677"/>
    </source>
</evidence>
<keyword evidence="6" id="KW-1185">Reference proteome</keyword>
<organism evidence="5 6">
    <name type="scientific">Nitrospirillum iridis</name>
    <dbReference type="NCBI Taxonomy" id="765888"/>
    <lineage>
        <taxon>Bacteria</taxon>
        <taxon>Pseudomonadati</taxon>
        <taxon>Pseudomonadota</taxon>
        <taxon>Alphaproteobacteria</taxon>
        <taxon>Rhodospirillales</taxon>
        <taxon>Azospirillaceae</taxon>
        <taxon>Nitrospirillum</taxon>
    </lineage>
</organism>
<reference evidence="5 6" key="1">
    <citation type="submission" date="2020-08" db="EMBL/GenBank/DDBJ databases">
        <title>Genomic Encyclopedia of Type Strains, Phase IV (KMG-IV): sequencing the most valuable type-strain genomes for metagenomic binning, comparative biology and taxonomic classification.</title>
        <authorList>
            <person name="Goeker M."/>
        </authorList>
    </citation>
    <scope>NUCLEOTIDE SEQUENCE [LARGE SCALE GENOMIC DNA]</scope>
    <source>
        <strain evidence="5 6">DSM 22198</strain>
    </source>
</reference>
<evidence type="ECO:0000256" key="2">
    <source>
        <dbReference type="ARBA" id="ARBA00023136"/>
    </source>
</evidence>